<dbReference type="Pfam" id="PF07653">
    <property type="entry name" value="SH3_2"/>
    <property type="match status" value="1"/>
</dbReference>
<evidence type="ECO:0000256" key="6">
    <source>
        <dbReference type="ARBA" id="ARBA00022741"/>
    </source>
</evidence>
<feature type="compositionally biased region" description="Basic and acidic residues" evidence="12">
    <location>
        <begin position="565"/>
        <end position="593"/>
    </location>
</feature>
<evidence type="ECO:0000313" key="16">
    <source>
        <dbReference type="Proteomes" id="UP001215598"/>
    </source>
</evidence>
<dbReference type="Proteomes" id="UP001215598">
    <property type="component" value="Unassembled WGS sequence"/>
</dbReference>
<sequence>MSGPKTRTPAFSLPQQRQDIASTRPSHPTSNGAATPGTILIYEALILLLKDACRAGSQSLSEVAGVQETLDSYHLSDSAVSSIVESLQCRKTLLELASKLGLAHDPRLRNALQLGEKRIAALLVSIFNDKSEEDAVLQLRGGSAQYFLDVVQATLDRGLLMAQEHSRMARRIVRKLSETCDQLPSSIFISGITGREEYRTFAGGFGDIHRASYGGQVVALKYMRAVNYLRGDELRRLRSKFCREALVWKDLHYPYILPFMGIDRDSYPSSLCMVSPWMEHGTVLNYLEDHGHGDVDKLDWSIFIYTLSFMVTCEGRSNILITQDWSACLADFGLSAFTDATSSLHTSSKRAGSLNWMAPELLDPGRFFLEFSRTPATDVYAFGCVCFELYTGRPPFSELGPAVLMKVINGERPERPSDAPLMSDALWQHVTECWAQNPGNRPVSSIVMQKMVWPVPGSKARRPLPLLPEKWPSLSAPSTVSARSNTAPRSIRDTTSVSPVDVSPGRTPPGESSAWFSTNDDGIGRDHSQRRIRHRAHPKHPSVQDIVTSFNSPGLARALSDESDDSHSVPERDHAKYGRERGRGKGKERRREDDTDVISPLTVLTDHLVDDTSSRSRSPSPGDLLRLKSETWPVLPAPRLNDTQDGSTGLHSRSASDTPHLRHQTTMYARSRARSASFGDIPRLYEAKTLDDCITEARDGADKQGKGWRAIADKVGRLWSPTLLSKKKWWPSKKADGSVGITPFYVRRVPSTPSLARVGNVRTDSDGQNPLHQQFKAKALDNYTANESDPNEISFNRGETLDVTDAAGEWWRVKKADGSTGSAPSQYLQALPESSAMASFSTTHNVVALFGYIAHPDDTTRISFNKGEILEHIDNHNSEWWWLKKADGSVGLAPANRFALAKRPTPANRRTEPTPDNLSLSWLSRPT</sequence>
<dbReference type="InterPro" id="IPR001452">
    <property type="entry name" value="SH3_domain"/>
</dbReference>
<dbReference type="Pfam" id="PF07714">
    <property type="entry name" value="PK_Tyr_Ser-Thr"/>
    <property type="match status" value="2"/>
</dbReference>
<feature type="region of interest" description="Disordered" evidence="12">
    <location>
        <begin position="1"/>
        <end position="34"/>
    </location>
</feature>
<keyword evidence="8" id="KW-0067">ATP-binding</keyword>
<dbReference type="InterPro" id="IPR001245">
    <property type="entry name" value="Ser-Thr/Tyr_kinase_cat_dom"/>
</dbReference>
<dbReference type="InterPro" id="IPR000719">
    <property type="entry name" value="Prot_kinase_dom"/>
</dbReference>
<evidence type="ECO:0000256" key="8">
    <source>
        <dbReference type="ARBA" id="ARBA00022840"/>
    </source>
</evidence>
<dbReference type="PROSITE" id="PS50002">
    <property type="entry name" value="SH3"/>
    <property type="match status" value="2"/>
</dbReference>
<dbReference type="EMBL" id="JARKIB010000047">
    <property type="protein sequence ID" value="KAJ7756156.1"/>
    <property type="molecule type" value="Genomic_DNA"/>
</dbReference>
<dbReference type="SUPFAM" id="SSF56112">
    <property type="entry name" value="Protein kinase-like (PK-like)"/>
    <property type="match status" value="1"/>
</dbReference>
<dbReference type="InterPro" id="IPR011009">
    <property type="entry name" value="Kinase-like_dom_sf"/>
</dbReference>
<comment type="similarity">
    <text evidence="2">Belongs to the protein kinase superfamily. STE Ser/Thr protein kinase family. MAP kinase kinase kinase subfamily.</text>
</comment>
<evidence type="ECO:0000256" key="10">
    <source>
        <dbReference type="ARBA" id="ARBA00048329"/>
    </source>
</evidence>
<evidence type="ECO:0000256" key="9">
    <source>
        <dbReference type="ARBA" id="ARBA00047559"/>
    </source>
</evidence>
<feature type="compositionally biased region" description="Polar residues" evidence="12">
    <location>
        <begin position="914"/>
        <end position="927"/>
    </location>
</feature>
<keyword evidence="16" id="KW-1185">Reference proteome</keyword>
<dbReference type="PROSITE" id="PS50011">
    <property type="entry name" value="PROTEIN_KINASE_DOM"/>
    <property type="match status" value="1"/>
</dbReference>
<gene>
    <name evidence="15" type="ORF">B0H16DRAFT_1721778</name>
</gene>
<dbReference type="PANTHER" id="PTHR44329">
    <property type="entry name" value="SERINE/THREONINE-PROTEIN KINASE TNNI3K-RELATED"/>
    <property type="match status" value="1"/>
</dbReference>
<keyword evidence="5" id="KW-0808">Transferase</keyword>
<accession>A0AAD7NDK3</accession>
<dbReference type="PANTHER" id="PTHR44329:SF288">
    <property type="entry name" value="MITOGEN-ACTIVATED PROTEIN KINASE KINASE KINASE 20"/>
    <property type="match status" value="1"/>
</dbReference>
<evidence type="ECO:0000256" key="11">
    <source>
        <dbReference type="PROSITE-ProRule" id="PRU00192"/>
    </source>
</evidence>
<dbReference type="AlphaFoldDB" id="A0AAD7NDK3"/>
<evidence type="ECO:0000313" key="15">
    <source>
        <dbReference type="EMBL" id="KAJ7756156.1"/>
    </source>
</evidence>
<evidence type="ECO:0000256" key="3">
    <source>
        <dbReference type="ARBA" id="ARBA00012406"/>
    </source>
</evidence>
<feature type="region of interest" description="Disordered" evidence="12">
    <location>
        <begin position="903"/>
        <end position="927"/>
    </location>
</feature>
<evidence type="ECO:0000259" key="13">
    <source>
        <dbReference type="PROSITE" id="PS50002"/>
    </source>
</evidence>
<evidence type="ECO:0000256" key="12">
    <source>
        <dbReference type="SAM" id="MobiDB-lite"/>
    </source>
</evidence>
<comment type="catalytic activity">
    <reaction evidence="9">
        <text>L-threonyl-[protein] + ATP = O-phospho-L-threonyl-[protein] + ADP + H(+)</text>
        <dbReference type="Rhea" id="RHEA:46608"/>
        <dbReference type="Rhea" id="RHEA-COMP:11060"/>
        <dbReference type="Rhea" id="RHEA-COMP:11605"/>
        <dbReference type="ChEBI" id="CHEBI:15378"/>
        <dbReference type="ChEBI" id="CHEBI:30013"/>
        <dbReference type="ChEBI" id="CHEBI:30616"/>
        <dbReference type="ChEBI" id="CHEBI:61977"/>
        <dbReference type="ChEBI" id="CHEBI:456216"/>
        <dbReference type="EC" id="2.7.11.25"/>
    </reaction>
</comment>
<evidence type="ECO:0000256" key="4">
    <source>
        <dbReference type="ARBA" id="ARBA00022443"/>
    </source>
</evidence>
<feature type="region of interest" description="Disordered" evidence="12">
    <location>
        <begin position="466"/>
        <end position="663"/>
    </location>
</feature>
<dbReference type="GO" id="GO:0004709">
    <property type="term" value="F:MAP kinase kinase kinase activity"/>
    <property type="evidence" value="ECO:0007669"/>
    <property type="project" value="UniProtKB-EC"/>
</dbReference>
<evidence type="ECO:0000256" key="5">
    <source>
        <dbReference type="ARBA" id="ARBA00022679"/>
    </source>
</evidence>
<dbReference type="InterPro" id="IPR036028">
    <property type="entry name" value="SH3-like_dom_sf"/>
</dbReference>
<comment type="catalytic activity">
    <reaction evidence="10">
        <text>L-seryl-[protein] + ATP = O-phospho-L-seryl-[protein] + ADP + H(+)</text>
        <dbReference type="Rhea" id="RHEA:17989"/>
        <dbReference type="Rhea" id="RHEA-COMP:9863"/>
        <dbReference type="Rhea" id="RHEA-COMP:11604"/>
        <dbReference type="ChEBI" id="CHEBI:15378"/>
        <dbReference type="ChEBI" id="CHEBI:29999"/>
        <dbReference type="ChEBI" id="CHEBI:30616"/>
        <dbReference type="ChEBI" id="CHEBI:83421"/>
        <dbReference type="ChEBI" id="CHEBI:456216"/>
        <dbReference type="EC" id="2.7.11.25"/>
    </reaction>
</comment>
<reference evidence="15" key="1">
    <citation type="submission" date="2023-03" db="EMBL/GenBank/DDBJ databases">
        <title>Massive genome expansion in bonnet fungi (Mycena s.s.) driven by repeated elements and novel gene families across ecological guilds.</title>
        <authorList>
            <consortium name="Lawrence Berkeley National Laboratory"/>
            <person name="Harder C.B."/>
            <person name="Miyauchi S."/>
            <person name="Viragh M."/>
            <person name="Kuo A."/>
            <person name="Thoen E."/>
            <person name="Andreopoulos B."/>
            <person name="Lu D."/>
            <person name="Skrede I."/>
            <person name="Drula E."/>
            <person name="Henrissat B."/>
            <person name="Morin E."/>
            <person name="Kohler A."/>
            <person name="Barry K."/>
            <person name="LaButti K."/>
            <person name="Morin E."/>
            <person name="Salamov A."/>
            <person name="Lipzen A."/>
            <person name="Mereny Z."/>
            <person name="Hegedus B."/>
            <person name="Baldrian P."/>
            <person name="Stursova M."/>
            <person name="Weitz H."/>
            <person name="Taylor A."/>
            <person name="Grigoriev I.V."/>
            <person name="Nagy L.G."/>
            <person name="Martin F."/>
            <person name="Kauserud H."/>
        </authorList>
    </citation>
    <scope>NUCLEOTIDE SEQUENCE</scope>
    <source>
        <strain evidence="15">CBHHK182m</strain>
    </source>
</reference>
<feature type="compositionally biased region" description="Polar residues" evidence="12">
    <location>
        <begin position="641"/>
        <end position="657"/>
    </location>
</feature>
<keyword evidence="4 11" id="KW-0728">SH3 domain</keyword>
<evidence type="ECO:0000256" key="7">
    <source>
        <dbReference type="ARBA" id="ARBA00022777"/>
    </source>
</evidence>
<evidence type="ECO:0000256" key="2">
    <source>
        <dbReference type="ARBA" id="ARBA00006529"/>
    </source>
</evidence>
<evidence type="ECO:0000259" key="14">
    <source>
        <dbReference type="PROSITE" id="PS50011"/>
    </source>
</evidence>
<dbReference type="SMART" id="SM00326">
    <property type="entry name" value="SH3"/>
    <property type="match status" value="2"/>
</dbReference>
<dbReference type="SUPFAM" id="SSF50044">
    <property type="entry name" value="SH3-domain"/>
    <property type="match status" value="2"/>
</dbReference>
<feature type="compositionally biased region" description="Polar residues" evidence="12">
    <location>
        <begin position="475"/>
        <end position="498"/>
    </location>
</feature>
<feature type="compositionally biased region" description="Polar residues" evidence="12">
    <location>
        <begin position="13"/>
        <end position="33"/>
    </location>
</feature>
<keyword evidence="7" id="KW-0418">Kinase</keyword>
<organism evidence="15 16">
    <name type="scientific">Mycena metata</name>
    <dbReference type="NCBI Taxonomy" id="1033252"/>
    <lineage>
        <taxon>Eukaryota</taxon>
        <taxon>Fungi</taxon>
        <taxon>Dikarya</taxon>
        <taxon>Basidiomycota</taxon>
        <taxon>Agaricomycotina</taxon>
        <taxon>Agaricomycetes</taxon>
        <taxon>Agaricomycetidae</taxon>
        <taxon>Agaricales</taxon>
        <taxon>Marasmiineae</taxon>
        <taxon>Mycenaceae</taxon>
        <taxon>Mycena</taxon>
    </lineage>
</organism>
<feature type="compositionally biased region" description="Basic residues" evidence="12">
    <location>
        <begin position="530"/>
        <end position="540"/>
    </location>
</feature>
<feature type="domain" description="SH3" evidence="13">
    <location>
        <begin position="841"/>
        <end position="903"/>
    </location>
</feature>
<dbReference type="Gene3D" id="1.10.510.10">
    <property type="entry name" value="Transferase(Phosphotransferase) domain 1"/>
    <property type="match status" value="1"/>
</dbReference>
<keyword evidence="6" id="KW-0547">Nucleotide-binding</keyword>
<dbReference type="Gene3D" id="2.30.30.40">
    <property type="entry name" value="SH3 Domains"/>
    <property type="match status" value="2"/>
</dbReference>
<dbReference type="InterPro" id="IPR051681">
    <property type="entry name" value="Ser/Thr_Kinases-Pseudokinases"/>
</dbReference>
<proteinExistence type="inferred from homology"/>
<feature type="domain" description="SH3" evidence="13">
    <location>
        <begin position="772"/>
        <end position="833"/>
    </location>
</feature>
<evidence type="ECO:0000256" key="1">
    <source>
        <dbReference type="ARBA" id="ARBA00001946"/>
    </source>
</evidence>
<feature type="domain" description="Protein kinase" evidence="14">
    <location>
        <begin position="194"/>
        <end position="454"/>
    </location>
</feature>
<comment type="caution">
    <text evidence="15">The sequence shown here is derived from an EMBL/GenBank/DDBJ whole genome shotgun (WGS) entry which is preliminary data.</text>
</comment>
<name>A0AAD7NDK3_9AGAR</name>
<dbReference type="GO" id="GO:0005524">
    <property type="term" value="F:ATP binding"/>
    <property type="evidence" value="ECO:0007669"/>
    <property type="project" value="UniProtKB-KW"/>
</dbReference>
<dbReference type="EC" id="2.7.11.25" evidence="3"/>
<comment type="cofactor">
    <cofactor evidence="1">
        <name>Mg(2+)</name>
        <dbReference type="ChEBI" id="CHEBI:18420"/>
    </cofactor>
</comment>
<protein>
    <recommendedName>
        <fullName evidence="3">mitogen-activated protein kinase kinase kinase</fullName>
        <ecNumber evidence="3">2.7.11.25</ecNumber>
    </recommendedName>
</protein>